<evidence type="ECO:0000313" key="1">
    <source>
        <dbReference type="Proteomes" id="UP000095283"/>
    </source>
</evidence>
<protein>
    <submittedName>
        <fullName evidence="2">Uncharacterized protein</fullName>
    </submittedName>
</protein>
<reference evidence="2" key="1">
    <citation type="submission" date="2016-11" db="UniProtKB">
        <authorList>
            <consortium name="WormBaseParasite"/>
        </authorList>
    </citation>
    <scope>IDENTIFICATION</scope>
</reference>
<accession>A0A1I7XSM6</accession>
<keyword evidence="1" id="KW-1185">Reference proteome</keyword>
<sequence length="192" mass="21587">MRGFDAPAFVVCKTRNSLLREPPIVRKTEADRSCKEATLPKAAISAGDSSDGKASIHFVQTGVKISSTHHINVLLRTYLFSTTQANSSSCRILLYPRQPRTTEHSTKNAPGLKAKDPESYCSGRKTFTNETQREVDVDQLNIMQLSIKRYRKKPFAVTRAVKIRDEAEYVKNTKIDVFPKSTIELFSVTYAN</sequence>
<organism evidence="1 2">
    <name type="scientific">Heterorhabditis bacteriophora</name>
    <name type="common">Entomopathogenic nematode worm</name>
    <dbReference type="NCBI Taxonomy" id="37862"/>
    <lineage>
        <taxon>Eukaryota</taxon>
        <taxon>Metazoa</taxon>
        <taxon>Ecdysozoa</taxon>
        <taxon>Nematoda</taxon>
        <taxon>Chromadorea</taxon>
        <taxon>Rhabditida</taxon>
        <taxon>Rhabditina</taxon>
        <taxon>Rhabditomorpha</taxon>
        <taxon>Strongyloidea</taxon>
        <taxon>Heterorhabditidae</taxon>
        <taxon>Heterorhabditis</taxon>
    </lineage>
</organism>
<dbReference type="WBParaSite" id="Hba_20825">
    <property type="protein sequence ID" value="Hba_20825"/>
    <property type="gene ID" value="Hba_20825"/>
</dbReference>
<evidence type="ECO:0000313" key="2">
    <source>
        <dbReference type="WBParaSite" id="Hba_20825"/>
    </source>
</evidence>
<dbReference type="AlphaFoldDB" id="A0A1I7XSM6"/>
<dbReference type="Proteomes" id="UP000095283">
    <property type="component" value="Unplaced"/>
</dbReference>
<name>A0A1I7XSM6_HETBA</name>
<proteinExistence type="predicted"/>